<feature type="transmembrane region" description="Helical" evidence="11">
    <location>
        <begin position="444"/>
        <end position="463"/>
    </location>
</feature>
<keyword evidence="4 11" id="KW-0812">Transmembrane</keyword>
<evidence type="ECO:0000256" key="1">
    <source>
        <dbReference type="ARBA" id="ARBA00001947"/>
    </source>
</evidence>
<evidence type="ECO:0000256" key="7">
    <source>
        <dbReference type="ARBA" id="ARBA00022833"/>
    </source>
</evidence>
<organism evidence="13 14">
    <name type="scientific">Siminovitchia thermophila</name>
    <dbReference type="NCBI Taxonomy" id="1245522"/>
    <lineage>
        <taxon>Bacteria</taxon>
        <taxon>Bacillati</taxon>
        <taxon>Bacillota</taxon>
        <taxon>Bacilli</taxon>
        <taxon>Bacillales</taxon>
        <taxon>Bacillaceae</taxon>
        <taxon>Siminovitchia</taxon>
    </lineage>
</organism>
<evidence type="ECO:0000256" key="11">
    <source>
        <dbReference type="SAM" id="Phobius"/>
    </source>
</evidence>
<feature type="transmembrane region" description="Helical" evidence="11">
    <location>
        <begin position="186"/>
        <end position="204"/>
    </location>
</feature>
<name>A0ABS2R6Z5_9BACI</name>
<comment type="caution">
    <text evidence="13">The sequence shown here is derived from an EMBL/GenBank/DDBJ whole genome shotgun (WGS) entry which is preliminary data.</text>
</comment>
<keyword evidence="7" id="KW-0862">Zinc</keyword>
<evidence type="ECO:0000259" key="12">
    <source>
        <dbReference type="Pfam" id="PF01435"/>
    </source>
</evidence>
<evidence type="ECO:0000256" key="10">
    <source>
        <dbReference type="ARBA" id="ARBA00023136"/>
    </source>
</evidence>
<evidence type="ECO:0000313" key="13">
    <source>
        <dbReference type="EMBL" id="MBM7714909.1"/>
    </source>
</evidence>
<feature type="transmembrane region" description="Helical" evidence="11">
    <location>
        <begin position="216"/>
        <end position="239"/>
    </location>
</feature>
<dbReference type="InterPro" id="IPR001915">
    <property type="entry name" value="Peptidase_M48"/>
</dbReference>
<dbReference type="EMBL" id="JAFBFH010000010">
    <property type="protein sequence ID" value="MBM7714909.1"/>
    <property type="molecule type" value="Genomic_DNA"/>
</dbReference>
<dbReference type="GO" id="GO:0006508">
    <property type="term" value="P:proteolysis"/>
    <property type="evidence" value="ECO:0007669"/>
    <property type="project" value="UniProtKB-KW"/>
</dbReference>
<keyword evidence="14" id="KW-1185">Reference proteome</keyword>
<keyword evidence="9" id="KW-0482">Metalloprotease</keyword>
<keyword evidence="2" id="KW-1003">Cell membrane</keyword>
<dbReference type="Proteomes" id="UP000823485">
    <property type="component" value="Unassembled WGS sequence"/>
</dbReference>
<protein>
    <submittedName>
        <fullName evidence="13">Zn-dependent protease with chaperone function</fullName>
    </submittedName>
</protein>
<gene>
    <name evidence="13" type="ORF">JOC94_001881</name>
</gene>
<proteinExistence type="predicted"/>
<feature type="transmembrane region" description="Helical" evidence="11">
    <location>
        <begin position="414"/>
        <end position="432"/>
    </location>
</feature>
<keyword evidence="6" id="KW-0378">Hydrolase</keyword>
<evidence type="ECO:0000256" key="6">
    <source>
        <dbReference type="ARBA" id="ARBA00022801"/>
    </source>
</evidence>
<dbReference type="PANTHER" id="PTHR43221">
    <property type="entry name" value="PROTEASE HTPX"/>
    <property type="match status" value="1"/>
</dbReference>
<evidence type="ECO:0000256" key="9">
    <source>
        <dbReference type="ARBA" id="ARBA00023049"/>
    </source>
</evidence>
<evidence type="ECO:0000313" key="14">
    <source>
        <dbReference type="Proteomes" id="UP000823485"/>
    </source>
</evidence>
<reference evidence="13 14" key="1">
    <citation type="submission" date="2021-01" db="EMBL/GenBank/DDBJ databases">
        <title>Genomic Encyclopedia of Type Strains, Phase IV (KMG-IV): sequencing the most valuable type-strain genomes for metagenomic binning, comparative biology and taxonomic classification.</title>
        <authorList>
            <person name="Goeker M."/>
        </authorList>
    </citation>
    <scope>NUCLEOTIDE SEQUENCE [LARGE SCALE GENOMIC DNA]</scope>
    <source>
        <strain evidence="13 14">DSM 105453</strain>
    </source>
</reference>
<keyword evidence="10 11" id="KW-0472">Membrane</keyword>
<dbReference type="Gene3D" id="3.30.2010.10">
    <property type="entry name" value="Metalloproteases ('zincins'), catalytic domain"/>
    <property type="match status" value="1"/>
</dbReference>
<dbReference type="InterPro" id="IPR050083">
    <property type="entry name" value="HtpX_protease"/>
</dbReference>
<keyword evidence="8 11" id="KW-1133">Transmembrane helix</keyword>
<dbReference type="GO" id="GO:0008233">
    <property type="term" value="F:peptidase activity"/>
    <property type="evidence" value="ECO:0007669"/>
    <property type="project" value="UniProtKB-KW"/>
</dbReference>
<dbReference type="RefSeq" id="WP_205179132.1">
    <property type="nucleotide sequence ID" value="NZ_JAFBFH010000010.1"/>
</dbReference>
<evidence type="ECO:0000256" key="2">
    <source>
        <dbReference type="ARBA" id="ARBA00022475"/>
    </source>
</evidence>
<comment type="cofactor">
    <cofactor evidence="1">
        <name>Zn(2+)</name>
        <dbReference type="ChEBI" id="CHEBI:29105"/>
    </cofactor>
</comment>
<dbReference type="Pfam" id="PF01435">
    <property type="entry name" value="Peptidase_M48"/>
    <property type="match status" value="1"/>
</dbReference>
<sequence>MKRTAFICLLVAAFLTAAVMLIELVVRSPMSSPLILFDSKSEAKVPKLLTGYSIYHGHYLLEMQRDTQSDEGRPLAFRIGSEDYQLKQIHPENVSLPAGQEMKVMTRRGIDVDISNKTSIQSNERSFFFNEYTISPAESETSISIQLRSEFGLALTLLIYFGSFLLPSMLALAFNHVFSWRPLFTLFFPFILAGLLPLLLNYHFTMGYGLLLTGSYIWSIVLCIFLPAFLAIALTAAIYQYTLNSEEDEVSLPEMEETGFLYWTRRETIGISLLMGGGIAYFFALFSIPLSVYVNITEKWYLFIAWYLSVTFMIMIVYTAGHRFIGNYENIGLQEPFASLKKAVEQACGTNVNLFKKKESRDETNAWVYTVPFASKKGINIYMTEGLMKNFTLAELQAILFHEIGHIKLKHGRLILATTICAMVAISSLMFFARKIMLGYGWGYYTFLLSISMVGVVMLMKWLPNKISKLFEHQADEYAVRQLGDAELYIRTLVKLHDISEEEEGEWTPKRKEWKEIHPSLQKRIHYIKGLHGV</sequence>
<feature type="transmembrane region" description="Helical" evidence="11">
    <location>
        <begin position="300"/>
        <end position="320"/>
    </location>
</feature>
<evidence type="ECO:0000256" key="8">
    <source>
        <dbReference type="ARBA" id="ARBA00022989"/>
    </source>
</evidence>
<evidence type="ECO:0000256" key="3">
    <source>
        <dbReference type="ARBA" id="ARBA00022670"/>
    </source>
</evidence>
<keyword evidence="5" id="KW-0479">Metal-binding</keyword>
<dbReference type="PANTHER" id="PTHR43221:SF2">
    <property type="entry name" value="PROTEASE HTPX HOMOLOG"/>
    <property type="match status" value="1"/>
</dbReference>
<keyword evidence="3 13" id="KW-0645">Protease</keyword>
<accession>A0ABS2R6Z5</accession>
<feature type="transmembrane region" description="Helical" evidence="11">
    <location>
        <begin position="151"/>
        <end position="174"/>
    </location>
</feature>
<feature type="transmembrane region" description="Helical" evidence="11">
    <location>
        <begin position="271"/>
        <end position="294"/>
    </location>
</feature>
<evidence type="ECO:0000256" key="5">
    <source>
        <dbReference type="ARBA" id="ARBA00022723"/>
    </source>
</evidence>
<evidence type="ECO:0000256" key="4">
    <source>
        <dbReference type="ARBA" id="ARBA00022692"/>
    </source>
</evidence>
<feature type="domain" description="Peptidase M48" evidence="12">
    <location>
        <begin position="353"/>
        <end position="530"/>
    </location>
</feature>